<dbReference type="eggNOG" id="COG5267">
    <property type="taxonomic scope" value="Bacteria"/>
</dbReference>
<protein>
    <recommendedName>
        <fullName evidence="3">DUF1800 domain-containing protein</fullName>
    </recommendedName>
</protein>
<dbReference type="Pfam" id="PF08811">
    <property type="entry name" value="DUF1800"/>
    <property type="match status" value="1"/>
</dbReference>
<dbReference type="InterPro" id="IPR014917">
    <property type="entry name" value="DUF1800"/>
</dbReference>
<evidence type="ECO:0000313" key="1">
    <source>
        <dbReference type="EMBL" id="AGA28646.1"/>
    </source>
</evidence>
<dbReference type="HOGENOM" id="CLU_026001_1_0_0"/>
<keyword evidence="2" id="KW-1185">Reference proteome</keyword>
<gene>
    <name evidence="1" type="ordered locus">Sinac_4457</name>
</gene>
<accession>L0DJ05</accession>
<name>L0DJ05_SINAD</name>
<dbReference type="EMBL" id="CP003364">
    <property type="protein sequence ID" value="AGA28646.1"/>
    <property type="molecule type" value="Genomic_DNA"/>
</dbReference>
<dbReference type="AlphaFoldDB" id="L0DJ05"/>
<sequence length="459" mass="50732">MKSTTASPWARYEPTADDPWDLRKVAHLHRRAGFGATRAELLRDVAAGPEASVARLFQPNPLSAEDTEAIDGLRQTARASANLDLLKVCWLNRIIQGPDPLREKLTLFWHGHFATSHKKVESVTLMDRQNETLRTHALGEFAAFLEAMVADPAMLIWLDGGTSKKSKPNENFAREFLELFTLGAGAYSEQDVREAARAFTGWTRRDSGGGFTETPGFVRETAQIDDGPKTFLGLNGRWGAGDIVRITLERPEAATFLARKLYRFLVSEFSTPGPELIEPLAEEVKRSQFAIGPIVGFILRSRHFFSQTAYRQRIKSPVEWSAGLVRTLEVPRTAINPLALSAACDTQGQELFVPPNVEGWVGGSTWINSGTLLERTNWAADVVWGRAENGLLPFDPLAWAAHSTLPANRALGALLALLLQEDINDEARRLVLDAGRDGSPDGLRKGLQRLINCPEFQLS</sequence>
<dbReference type="STRING" id="886293.Sinac_4457"/>
<organism evidence="1 2">
    <name type="scientific">Singulisphaera acidiphila (strain ATCC BAA-1392 / DSM 18658 / VKM B-2454 / MOB10)</name>
    <dbReference type="NCBI Taxonomy" id="886293"/>
    <lineage>
        <taxon>Bacteria</taxon>
        <taxon>Pseudomonadati</taxon>
        <taxon>Planctomycetota</taxon>
        <taxon>Planctomycetia</taxon>
        <taxon>Isosphaerales</taxon>
        <taxon>Isosphaeraceae</taxon>
        <taxon>Singulisphaera</taxon>
    </lineage>
</organism>
<dbReference type="KEGG" id="saci:Sinac_4457"/>
<reference evidence="1 2" key="1">
    <citation type="submission" date="2012-02" db="EMBL/GenBank/DDBJ databases">
        <title>Complete sequence of chromosome of Singulisphaera acidiphila DSM 18658.</title>
        <authorList>
            <consortium name="US DOE Joint Genome Institute (JGI-PGF)"/>
            <person name="Lucas S."/>
            <person name="Copeland A."/>
            <person name="Lapidus A."/>
            <person name="Glavina del Rio T."/>
            <person name="Dalin E."/>
            <person name="Tice H."/>
            <person name="Bruce D."/>
            <person name="Goodwin L."/>
            <person name="Pitluck S."/>
            <person name="Peters L."/>
            <person name="Ovchinnikova G."/>
            <person name="Chertkov O."/>
            <person name="Kyrpides N."/>
            <person name="Mavromatis K."/>
            <person name="Ivanova N."/>
            <person name="Brettin T."/>
            <person name="Detter J.C."/>
            <person name="Han C."/>
            <person name="Larimer F."/>
            <person name="Land M."/>
            <person name="Hauser L."/>
            <person name="Markowitz V."/>
            <person name="Cheng J.-F."/>
            <person name="Hugenholtz P."/>
            <person name="Woyke T."/>
            <person name="Wu D."/>
            <person name="Tindall B."/>
            <person name="Pomrenke H."/>
            <person name="Brambilla E."/>
            <person name="Klenk H.-P."/>
            <person name="Eisen J.A."/>
        </authorList>
    </citation>
    <scope>NUCLEOTIDE SEQUENCE [LARGE SCALE GENOMIC DNA]</scope>
    <source>
        <strain evidence="2">ATCC BAA-1392 / DSM 18658 / VKM B-2454 / MOB10</strain>
    </source>
</reference>
<dbReference type="RefSeq" id="WP_015247762.1">
    <property type="nucleotide sequence ID" value="NC_019892.1"/>
</dbReference>
<evidence type="ECO:0008006" key="3">
    <source>
        <dbReference type="Google" id="ProtNLM"/>
    </source>
</evidence>
<dbReference type="Proteomes" id="UP000010798">
    <property type="component" value="Chromosome"/>
</dbReference>
<evidence type="ECO:0000313" key="2">
    <source>
        <dbReference type="Proteomes" id="UP000010798"/>
    </source>
</evidence>
<proteinExistence type="predicted"/>